<evidence type="ECO:0000313" key="2">
    <source>
        <dbReference type="EMBL" id="NNM45021.1"/>
    </source>
</evidence>
<dbReference type="Proteomes" id="UP000588586">
    <property type="component" value="Unassembled WGS sequence"/>
</dbReference>
<protein>
    <submittedName>
        <fullName evidence="2">Methyltransferase domain-containing protein</fullName>
    </submittedName>
</protein>
<dbReference type="Gene3D" id="3.40.50.150">
    <property type="entry name" value="Vaccinia Virus protein VP39"/>
    <property type="match status" value="1"/>
</dbReference>
<proteinExistence type="predicted"/>
<accession>A0A849HFL5</accession>
<feature type="domain" description="Methyltransferase type 11" evidence="1">
    <location>
        <begin position="38"/>
        <end position="130"/>
    </location>
</feature>
<dbReference type="GO" id="GO:0008757">
    <property type="term" value="F:S-adenosylmethionine-dependent methyltransferase activity"/>
    <property type="evidence" value="ECO:0007669"/>
    <property type="project" value="InterPro"/>
</dbReference>
<dbReference type="PANTHER" id="PTHR42912:SF93">
    <property type="entry name" value="N6-ADENOSINE-METHYLTRANSFERASE TMT1A"/>
    <property type="match status" value="1"/>
</dbReference>
<evidence type="ECO:0000259" key="1">
    <source>
        <dbReference type="Pfam" id="PF08241"/>
    </source>
</evidence>
<dbReference type="InterPro" id="IPR013216">
    <property type="entry name" value="Methyltransf_11"/>
</dbReference>
<gene>
    <name evidence="2" type="ORF">HJG52_03245</name>
</gene>
<dbReference type="EMBL" id="JABEPQ010000001">
    <property type="protein sequence ID" value="NNM45021.1"/>
    <property type="molecule type" value="Genomic_DNA"/>
</dbReference>
<comment type="caution">
    <text evidence="2">The sequence shown here is derived from an EMBL/GenBank/DDBJ whole genome shotgun (WGS) entry which is preliminary data.</text>
</comment>
<dbReference type="SUPFAM" id="SSF53335">
    <property type="entry name" value="S-adenosyl-L-methionine-dependent methyltransferases"/>
    <property type="match status" value="1"/>
</dbReference>
<dbReference type="InterPro" id="IPR050508">
    <property type="entry name" value="Methyltransf_Superfamily"/>
</dbReference>
<dbReference type="GO" id="GO:0032259">
    <property type="term" value="P:methylation"/>
    <property type="evidence" value="ECO:0007669"/>
    <property type="project" value="UniProtKB-KW"/>
</dbReference>
<sequence length="253" mass="27173">MGFVVAAESYDRFMGRFSEQLAVVLADAVGVSRGQRVIDVGCGPGAMTAVLVERLGPDHVAAVDPSPPFVAAVRERFPGVDVQEGGAEELRFDDDTFDLAVAELVVQFMTDPVQGVREMGRVVRPGGVVAACVWDHGGGTGPLSPFWKVVHQLDSEVTGERGQVGTNRGELGRVFRDAGLQDVAESSLEVSSRFETFEEWWEPYTLGVGPCGAYVESLDDAGRRRLEAACREALPDAPFTITAKAWFATGRPA</sequence>
<name>A0A849HFL5_9MICO</name>
<dbReference type="RefSeq" id="WP_171242096.1">
    <property type="nucleotide sequence ID" value="NZ_JABEPQ010000001.1"/>
</dbReference>
<keyword evidence="3" id="KW-1185">Reference proteome</keyword>
<dbReference type="InterPro" id="IPR029063">
    <property type="entry name" value="SAM-dependent_MTases_sf"/>
</dbReference>
<reference evidence="2 3" key="1">
    <citation type="submission" date="2020-04" db="EMBL/GenBank/DDBJ databases">
        <title>Knoellia sp. isolate from air conditioner.</title>
        <authorList>
            <person name="Chea S."/>
            <person name="Kim D.-U."/>
        </authorList>
    </citation>
    <scope>NUCLEOTIDE SEQUENCE [LARGE SCALE GENOMIC DNA]</scope>
    <source>
        <strain evidence="2 3">DB2414S</strain>
    </source>
</reference>
<keyword evidence="2" id="KW-0808">Transferase</keyword>
<dbReference type="Pfam" id="PF08241">
    <property type="entry name" value="Methyltransf_11"/>
    <property type="match status" value="1"/>
</dbReference>
<dbReference type="PANTHER" id="PTHR42912">
    <property type="entry name" value="METHYLTRANSFERASE"/>
    <property type="match status" value="1"/>
</dbReference>
<dbReference type="AlphaFoldDB" id="A0A849HFL5"/>
<organism evidence="2 3">
    <name type="scientific">Knoellia koreensis</name>
    <dbReference type="NCBI Taxonomy" id="2730921"/>
    <lineage>
        <taxon>Bacteria</taxon>
        <taxon>Bacillati</taxon>
        <taxon>Actinomycetota</taxon>
        <taxon>Actinomycetes</taxon>
        <taxon>Micrococcales</taxon>
        <taxon>Intrasporangiaceae</taxon>
        <taxon>Knoellia</taxon>
    </lineage>
</organism>
<evidence type="ECO:0000313" key="3">
    <source>
        <dbReference type="Proteomes" id="UP000588586"/>
    </source>
</evidence>
<dbReference type="CDD" id="cd02440">
    <property type="entry name" value="AdoMet_MTases"/>
    <property type="match status" value="1"/>
</dbReference>
<keyword evidence="2" id="KW-0489">Methyltransferase</keyword>